<dbReference type="SMART" id="SM00422">
    <property type="entry name" value="HTH_MERR"/>
    <property type="match status" value="1"/>
</dbReference>
<dbReference type="Gene3D" id="1.10.1660.10">
    <property type="match status" value="1"/>
</dbReference>
<dbReference type="InterPro" id="IPR000551">
    <property type="entry name" value="MerR-type_HTH_dom"/>
</dbReference>
<evidence type="ECO:0000313" key="3">
    <source>
        <dbReference type="Proteomes" id="UP000057820"/>
    </source>
</evidence>
<dbReference type="OMA" id="GRIAWYD"/>
<dbReference type="Pfam" id="PF13411">
    <property type="entry name" value="MerR_1"/>
    <property type="match status" value="1"/>
</dbReference>
<dbReference type="GeneID" id="61133594"/>
<dbReference type="EMBL" id="LN868938">
    <property type="protein sequence ID" value="CRY75237.1"/>
    <property type="molecule type" value="Genomic_DNA"/>
</dbReference>
<dbReference type="PROSITE" id="PS50937">
    <property type="entry name" value="HTH_MERR_2"/>
    <property type="match status" value="1"/>
</dbReference>
<dbReference type="GO" id="GO:0003700">
    <property type="term" value="F:DNA-binding transcription factor activity"/>
    <property type="evidence" value="ECO:0007669"/>
    <property type="project" value="InterPro"/>
</dbReference>
<protein>
    <submittedName>
        <fullName evidence="2">Mercuric resistance operon regulatory protein</fullName>
    </submittedName>
</protein>
<dbReference type="Proteomes" id="UP000057820">
    <property type="component" value="Chromosome 1"/>
</dbReference>
<dbReference type="KEGG" id="nfr:ERS450000_01228"/>
<reference evidence="3" key="1">
    <citation type="submission" date="2015-03" db="EMBL/GenBank/DDBJ databases">
        <authorList>
            <consortium name="Pathogen Informatics"/>
        </authorList>
    </citation>
    <scope>NUCLEOTIDE SEQUENCE [LARGE SCALE GENOMIC DNA]</scope>
    <source>
        <strain evidence="3">NCTC11134</strain>
    </source>
</reference>
<dbReference type="RefSeq" id="WP_011209393.1">
    <property type="nucleotide sequence ID" value="NZ_CAACYE020000001.1"/>
</dbReference>
<dbReference type="SUPFAM" id="SSF46955">
    <property type="entry name" value="Putative DNA-binding domain"/>
    <property type="match status" value="1"/>
</dbReference>
<proteinExistence type="predicted"/>
<name>A0A0H5NJD7_NOCFR</name>
<dbReference type="PANTHER" id="PTHR30204:SF93">
    <property type="entry name" value="HTH MERR-TYPE DOMAIN-CONTAINING PROTEIN"/>
    <property type="match status" value="1"/>
</dbReference>
<evidence type="ECO:0000256" key="1">
    <source>
        <dbReference type="ARBA" id="ARBA00023125"/>
    </source>
</evidence>
<gene>
    <name evidence="2" type="primary">merR1_1</name>
    <name evidence="2" type="ORF">ERS450000_01228</name>
</gene>
<dbReference type="PANTHER" id="PTHR30204">
    <property type="entry name" value="REDOX-CYCLING DRUG-SENSING TRANSCRIPTIONAL ACTIVATOR SOXR"/>
    <property type="match status" value="1"/>
</dbReference>
<dbReference type="AlphaFoldDB" id="A0A0H5NJD7"/>
<dbReference type="PRINTS" id="PR00040">
    <property type="entry name" value="HTHMERR"/>
</dbReference>
<dbReference type="InterPro" id="IPR047057">
    <property type="entry name" value="MerR_fam"/>
</dbReference>
<organism evidence="2 3">
    <name type="scientific">Nocardia farcinica</name>
    <dbReference type="NCBI Taxonomy" id="37329"/>
    <lineage>
        <taxon>Bacteria</taxon>
        <taxon>Bacillati</taxon>
        <taxon>Actinomycetota</taxon>
        <taxon>Actinomycetes</taxon>
        <taxon>Mycobacteriales</taxon>
        <taxon>Nocardiaceae</taxon>
        <taxon>Nocardia</taxon>
    </lineage>
</organism>
<dbReference type="GO" id="GO:0003677">
    <property type="term" value="F:DNA binding"/>
    <property type="evidence" value="ECO:0007669"/>
    <property type="project" value="UniProtKB-KW"/>
</dbReference>
<evidence type="ECO:0000313" key="2">
    <source>
        <dbReference type="EMBL" id="CRY75237.1"/>
    </source>
</evidence>
<accession>A0A0H5NJD7</accession>
<sequence>MTEYRIDDLARAAGTTSRNVRLYQERGLLPQPVRREGRANIYDDSHLARLQIVNGLLERGFTLAHITDFITSWETGKDLTEILGLQKAVTDAWGARHDPVQLPRDAVVALLADLDAEQAEEKHLDRLADLQLVRTDDDTVTLLRPDLVEVLLELHGDGIDLATMIDLYADLRAKLEDVARTLVVAAKNRIVDDHGPGWLPDTDAETAATTQMLTRWRELGTRIVHSGLEQALDAVLQRELGDYLGAAARQRHSRSDT</sequence>
<dbReference type="CDD" id="cd04778">
    <property type="entry name" value="HTH_MerR-like_sg2"/>
    <property type="match status" value="1"/>
</dbReference>
<dbReference type="InterPro" id="IPR009061">
    <property type="entry name" value="DNA-bd_dom_put_sf"/>
</dbReference>
<keyword evidence="1" id="KW-0238">DNA-binding</keyword>